<feature type="transmembrane region" description="Helical" evidence="1">
    <location>
        <begin position="282"/>
        <end position="300"/>
    </location>
</feature>
<dbReference type="InterPro" id="IPR052528">
    <property type="entry name" value="Sugar_transport-like"/>
</dbReference>
<dbReference type="InterPro" id="IPR011701">
    <property type="entry name" value="MFS"/>
</dbReference>
<dbReference type="Gene3D" id="1.20.1250.20">
    <property type="entry name" value="MFS general substrate transporter like domains"/>
    <property type="match status" value="1"/>
</dbReference>
<keyword evidence="1" id="KW-1133">Transmembrane helix</keyword>
<feature type="transmembrane region" description="Helical" evidence="1">
    <location>
        <begin position="93"/>
        <end position="117"/>
    </location>
</feature>
<dbReference type="PANTHER" id="PTHR23526:SF4">
    <property type="entry name" value="INTEGRAL MEMBRANE TRANSPORT PROTEIN"/>
    <property type="match status" value="1"/>
</dbReference>
<dbReference type="InterPro" id="IPR036259">
    <property type="entry name" value="MFS_trans_sf"/>
</dbReference>
<feature type="transmembrane region" description="Helical" evidence="1">
    <location>
        <begin position="37"/>
        <end position="57"/>
    </location>
</feature>
<sequence length="400" mass="40849">MKRWFAMLVAVTVVGQAVFNGGRVLLSYRVLDFGGDAVMIGAFTAAFSLVPLLIALRAGRLVDDGHAPAVMRAGLIATVAATALMAWSEGLGLLLVGYVALGFAHMTSLIAAQGMVSKLRGTTSGLDSLFAYFTLGISVGQLLGIALSGWIAAGGQGDGRVNTTPALLGLTALGAVALVAGWPVASAFRRLVPAVEQPAEGAPAHYPVRRMLGLPGMPAAMGASVAVIVAIDLMTAYMPVLGHEIGLSVGEVTMILGARSGMGVVSRALMPWALAHVDRDRVLVAMIAAGAVPLVATPWLNGAWMLAIATGICGFAWGFVMPMTMTWVSSLVPPADKAMALSVRLMGNRLAQVALPAGAGALASATGVATVFVLSGLMLGATAVGAGQSLTGRRRLRGLR</sequence>
<feature type="transmembrane region" description="Helical" evidence="1">
    <location>
        <begin position="219"/>
        <end position="240"/>
    </location>
</feature>
<organism evidence="2 3">
    <name type="scientific">Corynebacterium hansenii</name>
    <dbReference type="NCBI Taxonomy" id="394964"/>
    <lineage>
        <taxon>Bacteria</taxon>
        <taxon>Bacillati</taxon>
        <taxon>Actinomycetota</taxon>
        <taxon>Actinomycetes</taxon>
        <taxon>Mycobacteriales</taxon>
        <taxon>Corynebacteriaceae</taxon>
        <taxon>Corynebacterium</taxon>
    </lineage>
</organism>
<name>A0ABV7ZN63_9CORY</name>
<evidence type="ECO:0000313" key="3">
    <source>
        <dbReference type="Proteomes" id="UP001595751"/>
    </source>
</evidence>
<keyword evidence="3" id="KW-1185">Reference proteome</keyword>
<feature type="transmembrane region" description="Helical" evidence="1">
    <location>
        <begin position="129"/>
        <end position="153"/>
    </location>
</feature>
<keyword evidence="1" id="KW-0472">Membrane</keyword>
<protein>
    <submittedName>
        <fullName evidence="2">MFS transporter</fullName>
    </submittedName>
</protein>
<dbReference type="EMBL" id="JBHRZN010000001">
    <property type="protein sequence ID" value="MFC3849561.1"/>
    <property type="molecule type" value="Genomic_DNA"/>
</dbReference>
<gene>
    <name evidence="2" type="ORF">ACFORJ_05215</name>
</gene>
<proteinExistence type="predicted"/>
<evidence type="ECO:0000313" key="2">
    <source>
        <dbReference type="EMBL" id="MFC3849561.1"/>
    </source>
</evidence>
<dbReference type="PANTHER" id="PTHR23526">
    <property type="entry name" value="INTEGRAL MEMBRANE TRANSPORT PROTEIN-RELATED"/>
    <property type="match status" value="1"/>
</dbReference>
<feature type="transmembrane region" description="Helical" evidence="1">
    <location>
        <begin position="165"/>
        <end position="185"/>
    </location>
</feature>
<evidence type="ECO:0000256" key="1">
    <source>
        <dbReference type="SAM" id="Phobius"/>
    </source>
</evidence>
<feature type="transmembrane region" description="Helical" evidence="1">
    <location>
        <begin position="306"/>
        <end position="332"/>
    </location>
</feature>
<dbReference type="RefSeq" id="WP_290290549.1">
    <property type="nucleotide sequence ID" value="NZ_CP047211.1"/>
</dbReference>
<dbReference type="SUPFAM" id="SSF103473">
    <property type="entry name" value="MFS general substrate transporter"/>
    <property type="match status" value="1"/>
</dbReference>
<comment type="caution">
    <text evidence="2">The sequence shown here is derived from an EMBL/GenBank/DDBJ whole genome shotgun (WGS) entry which is preliminary data.</text>
</comment>
<accession>A0ABV7ZN63</accession>
<dbReference type="Pfam" id="PF07690">
    <property type="entry name" value="MFS_1"/>
    <property type="match status" value="1"/>
</dbReference>
<dbReference type="Proteomes" id="UP001595751">
    <property type="component" value="Unassembled WGS sequence"/>
</dbReference>
<feature type="transmembrane region" description="Helical" evidence="1">
    <location>
        <begin position="69"/>
        <end position="87"/>
    </location>
</feature>
<reference evidence="3" key="1">
    <citation type="journal article" date="2019" name="Int. J. Syst. Evol. Microbiol.">
        <title>The Global Catalogue of Microorganisms (GCM) 10K type strain sequencing project: providing services to taxonomists for standard genome sequencing and annotation.</title>
        <authorList>
            <consortium name="The Broad Institute Genomics Platform"/>
            <consortium name="The Broad Institute Genome Sequencing Center for Infectious Disease"/>
            <person name="Wu L."/>
            <person name="Ma J."/>
        </authorList>
    </citation>
    <scope>NUCLEOTIDE SEQUENCE [LARGE SCALE GENOMIC DNA]</scope>
    <source>
        <strain evidence="3">CCUG 53252</strain>
    </source>
</reference>
<keyword evidence="1" id="KW-0812">Transmembrane</keyword>